<dbReference type="EMBL" id="GL945433">
    <property type="protein sequence ID" value="EGO25267.1"/>
    <property type="molecule type" value="Genomic_DNA"/>
</dbReference>
<dbReference type="InterPro" id="IPR005162">
    <property type="entry name" value="Retrotrans_gag_dom"/>
</dbReference>
<accession>F8NUV1</accession>
<evidence type="ECO:0000256" key="1">
    <source>
        <dbReference type="SAM" id="MobiDB-lite"/>
    </source>
</evidence>
<feature type="region of interest" description="Disordered" evidence="1">
    <location>
        <begin position="335"/>
        <end position="365"/>
    </location>
</feature>
<dbReference type="KEGG" id="sla:SERLADRAFT_437021"/>
<proteinExistence type="predicted"/>
<feature type="compositionally biased region" description="Basic and acidic residues" evidence="1">
    <location>
        <begin position="335"/>
        <end position="356"/>
    </location>
</feature>
<organism>
    <name type="scientific">Serpula lacrymans var. lacrymans (strain S7.9)</name>
    <name type="common">Dry rot fungus</name>
    <dbReference type="NCBI Taxonomy" id="578457"/>
    <lineage>
        <taxon>Eukaryota</taxon>
        <taxon>Fungi</taxon>
        <taxon>Dikarya</taxon>
        <taxon>Basidiomycota</taxon>
        <taxon>Agaricomycotina</taxon>
        <taxon>Agaricomycetes</taxon>
        <taxon>Agaricomycetidae</taxon>
        <taxon>Boletales</taxon>
        <taxon>Coniophorineae</taxon>
        <taxon>Serpulaceae</taxon>
        <taxon>Serpula</taxon>
    </lineage>
</organism>
<evidence type="ECO:0000313" key="3">
    <source>
        <dbReference type="EMBL" id="EGO25267.1"/>
    </source>
</evidence>
<reference evidence="3" key="1">
    <citation type="submission" date="2011-04" db="EMBL/GenBank/DDBJ databases">
        <title>Evolution of plant cell wall degrading machinery underlies the functional diversity of forest fungi.</title>
        <authorList>
            <consortium name="US DOE Joint Genome Institute (JGI-PGF)"/>
            <person name="Eastwood D.C."/>
            <person name="Floudas D."/>
            <person name="Binder M."/>
            <person name="Majcherczyk A."/>
            <person name="Schneider P."/>
            <person name="Aerts A."/>
            <person name="Asiegbu F.O."/>
            <person name="Baker S.E."/>
            <person name="Barry K."/>
            <person name="Bendiksby M."/>
            <person name="Blumentritt M."/>
            <person name="Coutinho P.M."/>
            <person name="Cullen D."/>
            <person name="Cullen D."/>
            <person name="Gathman A."/>
            <person name="Goodell B."/>
            <person name="Henrissat B."/>
            <person name="Ihrmark K."/>
            <person name="Kauserud H."/>
            <person name="Kohler A."/>
            <person name="LaButti K."/>
            <person name="Lapidus A."/>
            <person name="Lavin J.L."/>
            <person name="Lee Y.-H."/>
            <person name="Lindquist E."/>
            <person name="Lilly W."/>
            <person name="Lucas S."/>
            <person name="Morin E."/>
            <person name="Murat C."/>
            <person name="Oguiza J.A."/>
            <person name="Park J."/>
            <person name="Pisabarro A.G."/>
            <person name="Riley R."/>
            <person name="Rosling A."/>
            <person name="Salamov A."/>
            <person name="Schmidt O."/>
            <person name="Schmutz J."/>
            <person name="Skrede I."/>
            <person name="Stenlid J."/>
            <person name="Wiebenga A."/>
            <person name="Xie X."/>
            <person name="Kues U."/>
            <person name="Hibbett D.S."/>
            <person name="Hoffmeister D."/>
            <person name="Hogberg N."/>
            <person name="Martin F."/>
            <person name="Grigoriev I.V."/>
            <person name="Watkinson S.C."/>
        </authorList>
    </citation>
    <scope>NUCLEOTIDE SEQUENCE</scope>
    <source>
        <strain evidence="3">S7.9</strain>
    </source>
</reference>
<dbReference type="Proteomes" id="UP000008064">
    <property type="component" value="Unassembled WGS sequence"/>
</dbReference>
<dbReference type="AlphaFoldDB" id="F8NUV1"/>
<feature type="domain" description="Retrotransposon gag" evidence="2">
    <location>
        <begin position="195"/>
        <end position="292"/>
    </location>
</feature>
<sequence>MLSRDFYIWIGEQHIYSKDYVYRGQFPLPEIVPIRIPSPIIKSETPPPPQLTFDVKPRILRSARAIQQHGQRIYQGNDGLITQNRHSPLKEAQLEAFVKQEVEKAVKQTQMHYQSQLDEALEEVNVLQRKLEKQTPPPPEKVERSRTALEKPENFSGDKKKYRAFRESLLLHFEDDAIYFKDDRKKISFVLSFMKEGEAVAFWTDWLENRVDAQQLGLDITNTYGSWPYFADKMEERFKDNFEKETAKNKILTLRQGNETAQAFFERFEEKKRWAGYTNRINEEFLISLLRRNMNKPLVDRVIYGGHIPRDYQEWKRELIRIDYIWREREREKKGSEIGKKPYSEQKKEGEKKKDGTGYTYTGNGERMEVDKAKFRTEGHFSHPQNISI</sequence>
<feature type="region of interest" description="Disordered" evidence="1">
    <location>
        <begin position="129"/>
        <end position="153"/>
    </location>
</feature>
<dbReference type="Pfam" id="PF03732">
    <property type="entry name" value="Retrotrans_gag"/>
    <property type="match status" value="1"/>
</dbReference>
<feature type="compositionally biased region" description="Basic and acidic residues" evidence="1">
    <location>
        <begin position="140"/>
        <end position="153"/>
    </location>
</feature>
<name>F8NUV1_SERL9</name>
<gene>
    <name evidence="3" type="ORF">SERLADRAFT_437021</name>
</gene>
<evidence type="ECO:0000259" key="2">
    <source>
        <dbReference type="Pfam" id="PF03732"/>
    </source>
</evidence>
<protein>
    <recommendedName>
        <fullName evidence="2">Retrotransposon gag domain-containing protein</fullName>
    </recommendedName>
</protein>
<dbReference type="GeneID" id="18814791"/>
<dbReference type="RefSeq" id="XP_007317389.1">
    <property type="nucleotide sequence ID" value="XM_007317327.1"/>
</dbReference>
<dbReference type="HOGENOM" id="CLU_023196_1_0_1"/>